<dbReference type="AlphaFoldDB" id="A0A067P2M5"/>
<protein>
    <submittedName>
        <fullName evidence="1">Uncharacterized protein</fullName>
    </submittedName>
</protein>
<proteinExistence type="predicted"/>
<evidence type="ECO:0000313" key="1">
    <source>
        <dbReference type="EMBL" id="KDQ48989.1"/>
    </source>
</evidence>
<name>A0A067P2M5_9AGAM</name>
<dbReference type="EMBL" id="KL197874">
    <property type="protein sequence ID" value="KDQ48989.1"/>
    <property type="molecule type" value="Genomic_DNA"/>
</dbReference>
<dbReference type="HOGENOM" id="CLU_1740789_0_0_1"/>
<reference evidence="2" key="1">
    <citation type="journal article" date="2014" name="Proc. Natl. Acad. Sci. U.S.A.">
        <title>Extensive sampling of basidiomycete genomes demonstrates inadequacy of the white-rot/brown-rot paradigm for wood decay fungi.</title>
        <authorList>
            <person name="Riley R."/>
            <person name="Salamov A.A."/>
            <person name="Brown D.W."/>
            <person name="Nagy L.G."/>
            <person name="Floudas D."/>
            <person name="Held B.W."/>
            <person name="Levasseur A."/>
            <person name="Lombard V."/>
            <person name="Morin E."/>
            <person name="Otillar R."/>
            <person name="Lindquist E.A."/>
            <person name="Sun H."/>
            <person name="LaButti K.M."/>
            <person name="Schmutz J."/>
            <person name="Jabbour D."/>
            <person name="Luo H."/>
            <person name="Baker S.E."/>
            <person name="Pisabarro A.G."/>
            <person name="Walton J.D."/>
            <person name="Blanchette R.A."/>
            <person name="Henrissat B."/>
            <person name="Martin F."/>
            <person name="Cullen D."/>
            <person name="Hibbett D.S."/>
            <person name="Grigoriev I.V."/>
        </authorList>
    </citation>
    <scope>NUCLEOTIDE SEQUENCE [LARGE SCALE GENOMIC DNA]</scope>
    <source>
        <strain evidence="2">MUCL 33604</strain>
    </source>
</reference>
<sequence length="150" mass="16960">MSPSSPRRHHPLTPHYDRYSSATSLYHSTETNPTSLISVDLDLDCQASKLLLRYVVIPYWNDVEDHKGLTRAFCAARVRGKLKTPSCVKGADVQLVEGTDVQLDEDLTKFITYPHLHYHLAPMEGPLTHVLEHPKSPAFMDPSTNFTYDP</sequence>
<accession>A0A067P2M5</accession>
<dbReference type="Proteomes" id="UP000027265">
    <property type="component" value="Unassembled WGS sequence"/>
</dbReference>
<keyword evidence="2" id="KW-1185">Reference proteome</keyword>
<dbReference type="InParanoid" id="A0A067P2M5"/>
<organism evidence="1 2">
    <name type="scientific">Jaapia argillacea MUCL 33604</name>
    <dbReference type="NCBI Taxonomy" id="933084"/>
    <lineage>
        <taxon>Eukaryota</taxon>
        <taxon>Fungi</taxon>
        <taxon>Dikarya</taxon>
        <taxon>Basidiomycota</taxon>
        <taxon>Agaricomycotina</taxon>
        <taxon>Agaricomycetes</taxon>
        <taxon>Agaricomycetidae</taxon>
        <taxon>Jaapiales</taxon>
        <taxon>Jaapiaceae</taxon>
        <taxon>Jaapia</taxon>
    </lineage>
</organism>
<evidence type="ECO:0000313" key="2">
    <source>
        <dbReference type="Proteomes" id="UP000027265"/>
    </source>
</evidence>
<gene>
    <name evidence="1" type="ORF">JAAARDRAFT_201242</name>
</gene>